<dbReference type="GO" id="GO:0005085">
    <property type="term" value="F:guanyl-nucleotide exchange factor activity"/>
    <property type="evidence" value="ECO:0007669"/>
    <property type="project" value="InterPro"/>
</dbReference>
<dbReference type="Gene3D" id="1.10.1000.11">
    <property type="entry name" value="Arf Nucleotide-binding Site Opener,domain 2"/>
    <property type="match status" value="1"/>
</dbReference>
<feature type="compositionally biased region" description="Polar residues" evidence="1">
    <location>
        <begin position="2267"/>
        <end position="2279"/>
    </location>
</feature>
<feature type="region of interest" description="Disordered" evidence="1">
    <location>
        <begin position="473"/>
        <end position="504"/>
    </location>
</feature>
<feature type="region of interest" description="Disordered" evidence="1">
    <location>
        <begin position="2258"/>
        <end position="2289"/>
    </location>
</feature>
<feature type="compositionally biased region" description="Low complexity" evidence="1">
    <location>
        <begin position="1941"/>
        <end position="1951"/>
    </location>
</feature>
<dbReference type="GO" id="GO:0012505">
    <property type="term" value="C:endomembrane system"/>
    <property type="evidence" value="ECO:0007669"/>
    <property type="project" value="UniProtKB-ARBA"/>
</dbReference>
<keyword evidence="4" id="KW-1185">Reference proteome</keyword>
<dbReference type="SUPFAM" id="SSF48425">
    <property type="entry name" value="Sec7 domain"/>
    <property type="match status" value="1"/>
</dbReference>
<dbReference type="Proteomes" id="UP000038009">
    <property type="component" value="Unassembled WGS sequence"/>
</dbReference>
<name>A0A0N1I7J0_LEPSE</name>
<protein>
    <recommendedName>
        <fullName evidence="2">SEC7 domain-containing protein</fullName>
    </recommendedName>
</protein>
<dbReference type="GO" id="GO:0005737">
    <property type="term" value="C:cytoplasm"/>
    <property type="evidence" value="ECO:0007669"/>
    <property type="project" value="UniProtKB-ARBA"/>
</dbReference>
<accession>A0A0N1I7J0</accession>
<evidence type="ECO:0000259" key="2">
    <source>
        <dbReference type="PROSITE" id="PS50190"/>
    </source>
</evidence>
<feature type="region of interest" description="Disordered" evidence="1">
    <location>
        <begin position="770"/>
        <end position="798"/>
    </location>
</feature>
<dbReference type="FunFam" id="1.10.1000.11:FF:000018">
    <property type="entry name" value="Sec7_domain_containing_protein_-_putative"/>
    <property type="match status" value="1"/>
</dbReference>
<dbReference type="Pfam" id="PF01369">
    <property type="entry name" value="Sec7"/>
    <property type="match status" value="1"/>
</dbReference>
<feature type="domain" description="SEC7" evidence="2">
    <location>
        <begin position="861"/>
        <end position="1084"/>
    </location>
</feature>
<dbReference type="GO" id="GO:0016192">
    <property type="term" value="P:vesicle-mediated transport"/>
    <property type="evidence" value="ECO:0007669"/>
    <property type="project" value="UniProtKB-ARBA"/>
</dbReference>
<feature type="region of interest" description="Disordered" evidence="1">
    <location>
        <begin position="1917"/>
        <end position="1951"/>
    </location>
</feature>
<dbReference type="InterPro" id="IPR023394">
    <property type="entry name" value="Sec7_C_sf"/>
</dbReference>
<dbReference type="VEuPathDB" id="TriTrypDB:Lsey_0049_0070"/>
<evidence type="ECO:0000256" key="1">
    <source>
        <dbReference type="SAM" id="MobiDB-lite"/>
    </source>
</evidence>
<proteinExistence type="predicted"/>
<dbReference type="SMART" id="SM00222">
    <property type="entry name" value="Sec7"/>
    <property type="match status" value="1"/>
</dbReference>
<dbReference type="PANTHER" id="PTHR10663">
    <property type="entry name" value="GUANYL-NUCLEOTIDE EXCHANGE FACTOR"/>
    <property type="match status" value="1"/>
</dbReference>
<feature type="compositionally biased region" description="Low complexity" evidence="1">
    <location>
        <begin position="80"/>
        <end position="101"/>
    </location>
</feature>
<dbReference type="PANTHER" id="PTHR10663:SF388">
    <property type="entry name" value="GOLGI-SPECIFIC BREFELDIN A-RESISTANCE GUANINE NUCLEOTIDE EXCHANGE FACTOR 1"/>
    <property type="match status" value="1"/>
</dbReference>
<dbReference type="OMA" id="VRCCSTI"/>
<dbReference type="OrthoDB" id="10258608at2759"/>
<comment type="caution">
    <text evidence="3">The sequence shown here is derived from an EMBL/GenBank/DDBJ whole genome shotgun (WGS) entry which is preliminary data.</text>
</comment>
<organism evidence="3 4">
    <name type="scientific">Leptomonas seymouri</name>
    <dbReference type="NCBI Taxonomy" id="5684"/>
    <lineage>
        <taxon>Eukaryota</taxon>
        <taxon>Discoba</taxon>
        <taxon>Euglenozoa</taxon>
        <taxon>Kinetoplastea</taxon>
        <taxon>Metakinetoplastina</taxon>
        <taxon>Trypanosomatida</taxon>
        <taxon>Trypanosomatidae</taxon>
        <taxon>Leishmaniinae</taxon>
        <taxon>Leptomonas</taxon>
    </lineage>
</organism>
<sequence>MAYHLTNVEVENKVAFLVQLNTLLTQVSSVVKNNALSNAQKARLGDIRTMTDTWLKDVVTIGSPRPSITPGDPPSRSSVTQAPAQPSATSPAAGAATAASPSEPPSPAAAEAEAATEGTNSALKNTSASTNAEQACELAIPAGSVPLAPTTTTPSESAAAEALGSSSSFAAGIASRPSALDGRILVSLVSYLRLLFDNDVPERTRLQAFGRNLARLLVVRCCSTIMASLQHVVHQTYAVREAEPAATPTGSAVTANVDCPMEELAEGSPENRGHPSVSAVDVRDQVQVPVADKAKIFVDLAREINVATKALLGCVQLMTSNAVPSDSASARFPMQLCVDVMKQTRRALVYFQSRIEKEELYVLRMHVFAEKAAANDAAALPSAEDVDAVQEVLQQQPAEDLAAHVRRRAKALEALWGPSLTHSIRHIGDVIDPAVTFIVAVAGVRAEGAPAAMGSLKKDAADDLFSLYSVSSPSATSVPSGGASRPSSAVAAGSSPAASGGLARPSSNKQLLNLTMANGSTGAAGHVASPVSVGSMTPPAWRAAAGEVLIGLGSSYTADYLAAVARRCGDDNEGQLLSTRLLANMLDFVIAHDVPLLQWVMRLNRWSTALYEGILNCVMSIQPGVLVVGLDTLRRLTMHCPMELGQEVGYLYSNVVLRQLESSNSPHYVKRIIVQHLLTTCTSPSSIVPAGMAAEGEREVPLLLHLYRLYDLGVHAHQLNFVQQLTNSLSRIVRAAPKEDFTQDAVVQEQLQRQQEATISIASTQVAAAAAAEPKKQSEAEHSAASDGPNLDISTPAATATGSTANVQASVATSPTSLAASLASLSLPAMALHGLVRIVELLTTQAPPEEESGRDVLANLPLVQNREWKLKEQQQVDLFNASPKKAVYKRFNVTAEEDALPGAHSAFARQWDHTLLPPVASAETARKVSAVVDFLTSISSLDPGAVSDFLTSPALFPLHVCAAYLRRLPLAGRSVLEAVGELLMRVQLPKEGQRIERLLEYFSAAYFDANNVQGVDRQVFPFKNDTAVFIVVVATVMLNTNIHNPSVGMRLDLEAFRAQLRDCNDNESFADAFVDEIFFSISTHPLESVKPVKIESNANVDSASRGAFDMLFFTQEEKRQLAFGVERQRMVSETRQLLHLRTQQEPRQPLPPEWWCAAAKDLFLSTWSAVCAVFGPAMYEGTSAPMPVLRQCVRGLQALLCMAAAFDLQTECTVTLLTLLRMAESTSAREHCRRAVLVVAATSYAVHFPVRCWVAVCQLMLELRLSPMSAAPPLVEDVFTRMESLTRLSLEAEETRAAAAAAEVEGGAAQASTVVAVDKPTEAIHRVLEGVMATIGGYVVGDVANMSAALLLLRRALEFSRIVHGRHAPEVVYFVNIRDFTALVMPEYVELIKKHSASDEGLQVLLGCLVDILCTMWLSYSTHRVAAPASVLGESSDRSCIDGRVGEEGRGKRKVPETIIVDTAPAGFARCFRCLRSIYDITLTATASDGSATLLQMHVLQAVKEVLARTAQATEVMAGAHHLSLHTMVTAWQQALYPLGMALCDRRTTTTEAGSLALLVLRKLVAISGGTGGTFSERLPPQVRAALLWLLAQLAYMGCMCGDTDGAQVCVALLSSICTATLAMPPSAPPPGAWCAAGSTSPPSAISDADIGTFTRALAERDVLTQQVVSSIEENPEYMAQQTVARLGLLLRCEREQTRAEVVHQLRTLSLQMRPAQAQTSAIDLAEVVLEGAIGHAAHHHKTSITHTSLIPFFFFQVPVPVSMRRCSRSAFRATLPAALGFLATDLLPCLSGEHLVVTAKILMQRCLMPIFLSPNSPYQSRLLAVRSLSQCITVCLPQNGETPRPQLAQCVMDCLSLCLYALQIPLHFIVPPTATFIGRRWLDAPPAAAVEEWRAYDAAAAQVIRVMDTADPAWVVRGTQPPASTPPTGGEDSSVVAPPSRSNKANGSSGASAALLRDEPLIECVNLFAQVLAGVPKEVYSVVTSAMTQTAGGEAMSEEPAAAGAAPAEWTLPHTSVLVLLQLTLKTSGILFAILWRINHPHMVEQYTHQLVELGREAPALIRNGGLLPHAAIRSVLQCYLELAMLSVEYPTTEVLASTTDLIEGTRQMQIATQPSLANAPSPSTGAYGGDATVLDSTSSLAVDAASLQRLSPQEQQHVRTCNSGMYQQLSAVLSYLVKLLTETSNAATTPTTSVPGWEHRKKAFEAMAMHPRFFSSLVSLLAPTAGILIVTVRDYFAWYIAHAELLRTAPIHPAQAPMEHMSESEPMNGTAPSNSHSNGHKARAPAHMPMAAERAALKEVQVEEAYVGDENSLL</sequence>
<feature type="region of interest" description="Disordered" evidence="1">
    <location>
        <begin position="62"/>
        <end position="128"/>
    </location>
</feature>
<dbReference type="GO" id="GO:0032012">
    <property type="term" value="P:regulation of ARF protein signal transduction"/>
    <property type="evidence" value="ECO:0007669"/>
    <property type="project" value="InterPro"/>
</dbReference>
<feature type="compositionally biased region" description="Low complexity" evidence="1">
    <location>
        <begin position="108"/>
        <end position="119"/>
    </location>
</feature>
<dbReference type="PROSITE" id="PS50190">
    <property type="entry name" value="SEC7"/>
    <property type="match status" value="1"/>
</dbReference>
<dbReference type="InterPro" id="IPR000904">
    <property type="entry name" value="Sec7_dom"/>
</dbReference>
<evidence type="ECO:0000313" key="3">
    <source>
        <dbReference type="EMBL" id="KPI88460.1"/>
    </source>
</evidence>
<dbReference type="EMBL" id="LJSK01000049">
    <property type="protein sequence ID" value="KPI88460.1"/>
    <property type="molecule type" value="Genomic_DNA"/>
</dbReference>
<gene>
    <name evidence="3" type="ORF">ABL78_2422</name>
</gene>
<dbReference type="InterPro" id="IPR035999">
    <property type="entry name" value="Sec7_dom_sf"/>
</dbReference>
<reference evidence="3 4" key="1">
    <citation type="journal article" date="2015" name="PLoS Pathog.">
        <title>Leptomonas seymouri: Adaptations to the Dixenous Life Cycle Analyzed by Genome Sequencing, Transcriptome Profiling and Co-infection with Leishmania donovani.</title>
        <authorList>
            <person name="Kraeva N."/>
            <person name="Butenko A."/>
            <person name="Hlavacova J."/>
            <person name="Kostygov A."/>
            <person name="Myskova J."/>
            <person name="Grybchuk D."/>
            <person name="Lestinova T."/>
            <person name="Votypka J."/>
            <person name="Volf P."/>
            <person name="Opperdoes F."/>
            <person name="Flegontov P."/>
            <person name="Lukes J."/>
            <person name="Yurchenko V."/>
        </authorList>
    </citation>
    <scope>NUCLEOTIDE SEQUENCE [LARGE SCALE GENOMIC DNA]</scope>
    <source>
        <strain evidence="3 4">ATCC 30220</strain>
    </source>
</reference>
<evidence type="ECO:0000313" key="4">
    <source>
        <dbReference type="Proteomes" id="UP000038009"/>
    </source>
</evidence>
<feature type="compositionally biased region" description="Basic and acidic residues" evidence="1">
    <location>
        <begin position="773"/>
        <end position="784"/>
    </location>
</feature>